<dbReference type="AlphaFoldDB" id="A0A1A8PL53"/>
<accession>A0A1A8PL53</accession>
<sequence length="186" mass="21035">AVCGVHRGSKVSTDNTLHPLSANPQVKPPPKLVQPDASPPASRQASHRASPRTTVHRSRETHQKLIPTHSPPVPRNQSLQPMLIRLPTFQEPVEHQRPRSHQSQPVHRQPATEEAAESRANRPPRRQTLPQWNCRTPTAQLRQNPQPPREDTQTTSTHRHMHSPLHATWTGQTSPQLRPLPLQMQL</sequence>
<evidence type="ECO:0000256" key="1">
    <source>
        <dbReference type="SAM" id="MobiDB-lite"/>
    </source>
</evidence>
<dbReference type="EMBL" id="HAEH01007387">
    <property type="protein sequence ID" value="SBR81749.1"/>
    <property type="molecule type" value="Transcribed_RNA"/>
</dbReference>
<feature type="region of interest" description="Disordered" evidence="1">
    <location>
        <begin position="1"/>
        <end position="186"/>
    </location>
</feature>
<feature type="compositionally biased region" description="Low complexity" evidence="1">
    <location>
        <begin position="175"/>
        <end position="186"/>
    </location>
</feature>
<gene>
    <name evidence="2" type="primary">Nfu_g_1_016687</name>
</gene>
<reference evidence="2" key="2">
    <citation type="submission" date="2016-06" db="EMBL/GenBank/DDBJ databases">
        <title>The genome of a short-lived fish provides insights into sex chromosome evolution and the genetic control of aging.</title>
        <authorList>
            <person name="Reichwald K."/>
            <person name="Felder M."/>
            <person name="Petzold A."/>
            <person name="Koch P."/>
            <person name="Groth M."/>
            <person name="Platzer M."/>
        </authorList>
    </citation>
    <scope>NUCLEOTIDE SEQUENCE</scope>
    <source>
        <tissue evidence="2">Brain</tissue>
    </source>
</reference>
<feature type="compositionally biased region" description="Basic residues" evidence="1">
    <location>
        <begin position="45"/>
        <end position="56"/>
    </location>
</feature>
<name>A0A1A8PL53_9TELE</name>
<feature type="non-terminal residue" evidence="2">
    <location>
        <position position="1"/>
    </location>
</feature>
<proteinExistence type="predicted"/>
<reference evidence="2" key="1">
    <citation type="submission" date="2016-05" db="EMBL/GenBank/DDBJ databases">
        <authorList>
            <person name="Lavstsen T."/>
            <person name="Jespersen J.S."/>
        </authorList>
    </citation>
    <scope>NUCLEOTIDE SEQUENCE</scope>
    <source>
        <tissue evidence="2">Brain</tissue>
    </source>
</reference>
<organism evidence="2">
    <name type="scientific">Nothobranchius rachovii</name>
    <name type="common">bluefin notho</name>
    <dbReference type="NCBI Taxonomy" id="451742"/>
    <lineage>
        <taxon>Eukaryota</taxon>
        <taxon>Metazoa</taxon>
        <taxon>Chordata</taxon>
        <taxon>Craniata</taxon>
        <taxon>Vertebrata</taxon>
        <taxon>Euteleostomi</taxon>
        <taxon>Actinopterygii</taxon>
        <taxon>Neopterygii</taxon>
        <taxon>Teleostei</taxon>
        <taxon>Neoteleostei</taxon>
        <taxon>Acanthomorphata</taxon>
        <taxon>Ovalentaria</taxon>
        <taxon>Atherinomorphae</taxon>
        <taxon>Cyprinodontiformes</taxon>
        <taxon>Nothobranchiidae</taxon>
        <taxon>Nothobranchius</taxon>
    </lineage>
</organism>
<feature type="compositionally biased region" description="Polar residues" evidence="1">
    <location>
        <begin position="128"/>
        <end position="144"/>
    </location>
</feature>
<evidence type="ECO:0000313" key="2">
    <source>
        <dbReference type="EMBL" id="SBR81749.1"/>
    </source>
</evidence>
<protein>
    <submittedName>
        <fullName evidence="2">Uncharacterized protein</fullName>
    </submittedName>
</protein>